<keyword evidence="3 4" id="KW-0443">Lipid metabolism</keyword>
<feature type="short sequence motif" description="DGA/G" evidence="4">
    <location>
        <begin position="326"/>
        <end position="328"/>
    </location>
</feature>
<dbReference type="SUPFAM" id="SSF52151">
    <property type="entry name" value="FabD/lysophospholipase-like"/>
    <property type="match status" value="1"/>
</dbReference>
<feature type="active site" description="Nucleophile" evidence="4">
    <location>
        <position position="164"/>
    </location>
</feature>
<feature type="active site" description="Proton acceptor" evidence="4">
    <location>
        <position position="326"/>
    </location>
</feature>
<sequence>MPRRAPLAPGHLHVGRPDGAPGRSGRRIARGPGCRGPALPRRPAAGMPGRAPRAALRPRPGVRHWAGLPSPDGDTLAVPLWEDRVRLGRRRIGPGPGPAERPAPGPGGSGFPEPGPGAPGAERVGLVLSGGGARGAYQAGVLSAVAEILGPGAPNPFPVVTGLSVGAINALALACRLNAFDRATAELEALWRGLECGRVFRADMRAITARMAGWAGHMTFGRLGMGAPESLFDSAPLETLLQENIDFDALRRCLARGNLEAVGVTASSYQTGQAVTFFETRAPLDGWSRSRREGVAARLGVEHVLASTALPLIFPARRVGPAFYADGALRQTAPLSSAIHLGATRLFVIAGRDDGIDTVSPEGAEPEYPAPGLIGGQLLDTLFNDQLDLDMERLLRINDTLAVMTPEQRASRALRPVQLLTIRPSRDLREISERHARSLPRPVRLMLRALGAWRPPFVLASYLLFEPGYVGELIDLGRADALSRADEIRRFLGAADVTSDMEARAP</sequence>
<protein>
    <submittedName>
        <fullName evidence="7">Patatin-like phospholipase family protein</fullName>
    </submittedName>
</protein>
<dbReference type="AlphaFoldDB" id="A0A5B8FGS1"/>
<dbReference type="KEGG" id="ppru:FDP22_07095"/>
<dbReference type="GO" id="GO:0016042">
    <property type="term" value="P:lipid catabolic process"/>
    <property type="evidence" value="ECO:0007669"/>
    <property type="project" value="UniProtKB-UniRule"/>
</dbReference>
<evidence type="ECO:0000259" key="6">
    <source>
        <dbReference type="PROSITE" id="PS51635"/>
    </source>
</evidence>
<dbReference type="Pfam" id="PF01734">
    <property type="entry name" value="Patatin"/>
    <property type="match status" value="1"/>
</dbReference>
<keyword evidence="8" id="KW-1185">Reference proteome</keyword>
<feature type="short sequence motif" description="GXGXXG" evidence="4">
    <location>
        <begin position="130"/>
        <end position="135"/>
    </location>
</feature>
<dbReference type="Gene3D" id="3.40.1090.10">
    <property type="entry name" value="Cytosolic phospholipase A2 catalytic domain"/>
    <property type="match status" value="1"/>
</dbReference>
<keyword evidence="1 4" id="KW-0378">Hydrolase</keyword>
<feature type="domain" description="PNPLA" evidence="6">
    <location>
        <begin position="126"/>
        <end position="339"/>
    </location>
</feature>
<dbReference type="Proteomes" id="UP000305888">
    <property type="component" value="Chromosome"/>
</dbReference>
<feature type="region of interest" description="Disordered" evidence="5">
    <location>
        <begin position="1"/>
        <end position="73"/>
    </location>
</feature>
<name>A0A5B8FGS1_9RHOB</name>
<dbReference type="OrthoDB" id="5290098at2"/>
<feature type="region of interest" description="Disordered" evidence="5">
    <location>
        <begin position="88"/>
        <end position="123"/>
    </location>
</feature>
<evidence type="ECO:0000313" key="7">
    <source>
        <dbReference type="EMBL" id="QDL91571.1"/>
    </source>
</evidence>
<evidence type="ECO:0000256" key="1">
    <source>
        <dbReference type="ARBA" id="ARBA00022801"/>
    </source>
</evidence>
<feature type="compositionally biased region" description="Pro residues" evidence="5">
    <location>
        <begin position="95"/>
        <end position="105"/>
    </location>
</feature>
<reference evidence="7 8" key="1">
    <citation type="submission" date="2019-06" db="EMBL/GenBank/DDBJ databases">
        <title>Genome sequence of Rhodobacteraceae bacterium D4M1.</title>
        <authorList>
            <person name="Cao J."/>
        </authorList>
    </citation>
    <scope>NUCLEOTIDE SEQUENCE [LARGE SCALE GENOMIC DNA]</scope>
    <source>
        <strain evidence="7 8">D4M1</strain>
    </source>
</reference>
<proteinExistence type="predicted"/>
<dbReference type="GO" id="GO:0016787">
    <property type="term" value="F:hydrolase activity"/>
    <property type="evidence" value="ECO:0007669"/>
    <property type="project" value="UniProtKB-UniRule"/>
</dbReference>
<dbReference type="PANTHER" id="PTHR14226">
    <property type="entry name" value="NEUROPATHY TARGET ESTERASE/SWISS CHEESE D.MELANOGASTER"/>
    <property type="match status" value="1"/>
</dbReference>
<evidence type="ECO:0000256" key="4">
    <source>
        <dbReference type="PROSITE-ProRule" id="PRU01161"/>
    </source>
</evidence>
<organism evidence="7 8">
    <name type="scientific">Paroceanicella profunda</name>
    <dbReference type="NCBI Taxonomy" id="2579971"/>
    <lineage>
        <taxon>Bacteria</taxon>
        <taxon>Pseudomonadati</taxon>
        <taxon>Pseudomonadota</taxon>
        <taxon>Alphaproteobacteria</taxon>
        <taxon>Rhodobacterales</taxon>
        <taxon>Paracoccaceae</taxon>
        <taxon>Paroceanicella</taxon>
    </lineage>
</organism>
<evidence type="ECO:0000256" key="5">
    <source>
        <dbReference type="SAM" id="MobiDB-lite"/>
    </source>
</evidence>
<evidence type="ECO:0000313" key="8">
    <source>
        <dbReference type="Proteomes" id="UP000305888"/>
    </source>
</evidence>
<dbReference type="InterPro" id="IPR002641">
    <property type="entry name" value="PNPLA_dom"/>
</dbReference>
<dbReference type="InterPro" id="IPR050301">
    <property type="entry name" value="NTE"/>
</dbReference>
<gene>
    <name evidence="7" type="ORF">FDP22_07095</name>
</gene>
<keyword evidence="2 4" id="KW-0442">Lipid degradation</keyword>
<dbReference type="PROSITE" id="PS51635">
    <property type="entry name" value="PNPLA"/>
    <property type="match status" value="1"/>
</dbReference>
<dbReference type="InterPro" id="IPR016035">
    <property type="entry name" value="Acyl_Trfase/lysoPLipase"/>
</dbReference>
<feature type="short sequence motif" description="GXSXG" evidence="4">
    <location>
        <begin position="162"/>
        <end position="166"/>
    </location>
</feature>
<dbReference type="PANTHER" id="PTHR14226:SF57">
    <property type="entry name" value="BLR7027 PROTEIN"/>
    <property type="match status" value="1"/>
</dbReference>
<evidence type="ECO:0000256" key="2">
    <source>
        <dbReference type="ARBA" id="ARBA00022963"/>
    </source>
</evidence>
<feature type="compositionally biased region" description="Low complexity" evidence="5">
    <location>
        <begin position="30"/>
        <end position="59"/>
    </location>
</feature>
<accession>A0A5B8FGS1</accession>
<dbReference type="EMBL" id="CP040818">
    <property type="protein sequence ID" value="QDL91571.1"/>
    <property type="molecule type" value="Genomic_DNA"/>
</dbReference>
<evidence type="ECO:0000256" key="3">
    <source>
        <dbReference type="ARBA" id="ARBA00023098"/>
    </source>
</evidence>